<feature type="compositionally biased region" description="Basic and acidic residues" evidence="1">
    <location>
        <begin position="263"/>
        <end position="275"/>
    </location>
</feature>
<dbReference type="EMBL" id="JBHMBW010000062">
    <property type="protein sequence ID" value="MFB9629621.1"/>
    <property type="molecule type" value="Genomic_DNA"/>
</dbReference>
<feature type="compositionally biased region" description="Basic and acidic residues" evidence="1">
    <location>
        <begin position="244"/>
        <end position="256"/>
    </location>
</feature>
<protein>
    <submittedName>
        <fullName evidence="2">Uncharacterized protein</fullName>
    </submittedName>
</protein>
<gene>
    <name evidence="2" type="ORF">ACFFSA_41670</name>
</gene>
<evidence type="ECO:0000256" key="1">
    <source>
        <dbReference type="SAM" id="MobiDB-lite"/>
    </source>
</evidence>
<feature type="compositionally biased region" description="Basic and acidic residues" evidence="1">
    <location>
        <begin position="18"/>
        <end position="38"/>
    </location>
</feature>
<reference evidence="2 3" key="1">
    <citation type="submission" date="2024-09" db="EMBL/GenBank/DDBJ databases">
        <authorList>
            <person name="Sun Q."/>
            <person name="Mori K."/>
        </authorList>
    </citation>
    <scope>NUCLEOTIDE SEQUENCE [LARGE SCALE GENOMIC DNA]</scope>
    <source>
        <strain evidence="2 3">JCM 3143</strain>
    </source>
</reference>
<name>A0ABV5SGQ0_9ACTN</name>
<feature type="region of interest" description="Disordered" evidence="1">
    <location>
        <begin position="202"/>
        <end position="298"/>
    </location>
</feature>
<comment type="caution">
    <text evidence="2">The sequence shown here is derived from an EMBL/GenBank/DDBJ whole genome shotgun (WGS) entry which is preliminary data.</text>
</comment>
<evidence type="ECO:0000313" key="2">
    <source>
        <dbReference type="EMBL" id="MFB9629621.1"/>
    </source>
</evidence>
<keyword evidence="3" id="KW-1185">Reference proteome</keyword>
<organism evidence="2 3">
    <name type="scientific">Nonomuraea helvata</name>
    <dbReference type="NCBI Taxonomy" id="37484"/>
    <lineage>
        <taxon>Bacteria</taxon>
        <taxon>Bacillati</taxon>
        <taxon>Actinomycetota</taxon>
        <taxon>Actinomycetes</taxon>
        <taxon>Streptosporangiales</taxon>
        <taxon>Streptosporangiaceae</taxon>
        <taxon>Nonomuraea</taxon>
    </lineage>
</organism>
<dbReference type="RefSeq" id="WP_344990109.1">
    <property type="nucleotide sequence ID" value="NZ_BAAAXV010000005.1"/>
</dbReference>
<evidence type="ECO:0000313" key="3">
    <source>
        <dbReference type="Proteomes" id="UP001589532"/>
    </source>
</evidence>
<proteinExistence type="predicted"/>
<dbReference type="Proteomes" id="UP001589532">
    <property type="component" value="Unassembled WGS sequence"/>
</dbReference>
<sequence length="298" mass="32161">MGDDRAGKQPRRYQFWSRRERKDVDRGAGRRERERHDQVAPSDEPDVLLDVPVVKVEEIHLEVNDLRARVSLSAEVLDLLRLNVGADVALGRVELDIKGVEAQALLKVRLHNVALILERVLQTIDDNPQILEHLTRGLGSAVRDVGGGAGRAVGDLGRGAGEAVEQVGVGAGGAVRDLGRGAGRAVEDVGHGAGEAVEEVGRGTGGAVEDVGRGTGGAVEEVGQEVGKTAGSVRDTVRGVAGGQEREPADDRERVARRPAKRPVREGRPVRRRTEEEPEPEERPRRSRLIRRRSEGPS</sequence>
<feature type="region of interest" description="Disordered" evidence="1">
    <location>
        <begin position="18"/>
        <end position="43"/>
    </location>
</feature>
<accession>A0ABV5SGQ0</accession>
<feature type="compositionally biased region" description="Low complexity" evidence="1">
    <location>
        <begin position="218"/>
        <end position="227"/>
    </location>
</feature>